<name>A0A6V8LN67_9ACTN</name>
<dbReference type="SUPFAM" id="SSF143631">
    <property type="entry name" value="ApbE-like"/>
    <property type="match status" value="1"/>
</dbReference>
<reference evidence="1 2" key="2">
    <citation type="submission" date="2020-03" db="EMBL/GenBank/DDBJ databases">
        <authorList>
            <person name="Ichikawa N."/>
            <person name="Kimura A."/>
            <person name="Kitahashi Y."/>
            <person name="Uohara A."/>
        </authorList>
    </citation>
    <scope>NUCLEOTIDE SEQUENCE [LARGE SCALE GENOMIC DNA]</scope>
    <source>
        <strain evidence="1 2">NBRC 108638</strain>
    </source>
</reference>
<protein>
    <submittedName>
        <fullName evidence="1">Uncharacterized protein</fullName>
    </submittedName>
</protein>
<evidence type="ECO:0000313" key="2">
    <source>
        <dbReference type="Proteomes" id="UP000482960"/>
    </source>
</evidence>
<proteinExistence type="predicted"/>
<gene>
    <name evidence="1" type="ORF">Prum_101030</name>
</gene>
<dbReference type="EMBL" id="BLPG01000002">
    <property type="protein sequence ID" value="GFJ96461.1"/>
    <property type="molecule type" value="Genomic_DNA"/>
</dbReference>
<organism evidence="1 2">
    <name type="scientific">Phytohabitans rumicis</name>
    <dbReference type="NCBI Taxonomy" id="1076125"/>
    <lineage>
        <taxon>Bacteria</taxon>
        <taxon>Bacillati</taxon>
        <taxon>Actinomycetota</taxon>
        <taxon>Actinomycetes</taxon>
        <taxon>Micromonosporales</taxon>
        <taxon>Micromonosporaceae</taxon>
    </lineage>
</organism>
<sequence length="154" mass="16761">MLRTMTIVTPAAPTVASRRPHPFRWYGVALGERVSLVALADDGDPLRTGRDRLTELSEKWSPHGRRSEIARLNAYPGVMLPVCADTVRLATRLATSDVLVDARHSTVGRRGDRALDPGAAAQALAAELVLDDMLAAGARSATVTFGARRYSRRW</sequence>
<evidence type="ECO:0000313" key="1">
    <source>
        <dbReference type="EMBL" id="GFJ96461.1"/>
    </source>
</evidence>
<dbReference type="Proteomes" id="UP000482960">
    <property type="component" value="Unassembled WGS sequence"/>
</dbReference>
<reference evidence="1 2" key="1">
    <citation type="submission" date="2020-03" db="EMBL/GenBank/DDBJ databases">
        <title>Whole genome shotgun sequence of Phytohabitans rumicis NBRC 108638.</title>
        <authorList>
            <person name="Komaki H."/>
            <person name="Tamura T."/>
        </authorList>
    </citation>
    <scope>NUCLEOTIDE SEQUENCE [LARGE SCALE GENOMIC DNA]</scope>
    <source>
        <strain evidence="1 2">NBRC 108638</strain>
    </source>
</reference>
<comment type="caution">
    <text evidence="1">The sequence shown here is derived from an EMBL/GenBank/DDBJ whole genome shotgun (WGS) entry which is preliminary data.</text>
</comment>
<keyword evidence="2" id="KW-1185">Reference proteome</keyword>
<dbReference type="InterPro" id="IPR003374">
    <property type="entry name" value="ApbE-like_sf"/>
</dbReference>
<accession>A0A6V8LN67</accession>
<dbReference type="AlphaFoldDB" id="A0A6V8LN67"/>